<comment type="similarity">
    <text evidence="1 3">Belongs to the short-chain dehydrogenases/reductases (SDR) family.</text>
</comment>
<reference evidence="5" key="1">
    <citation type="journal article" date="2014" name="Int. J. Syst. Evol. Microbiol.">
        <title>Complete genome sequence of Corynebacterium casei LMG S-19264T (=DSM 44701T), isolated from a smear-ripened cheese.</title>
        <authorList>
            <consortium name="US DOE Joint Genome Institute (JGI-PGF)"/>
            <person name="Walter F."/>
            <person name="Albersmeier A."/>
            <person name="Kalinowski J."/>
            <person name="Ruckert C."/>
        </authorList>
    </citation>
    <scope>NUCLEOTIDE SEQUENCE</scope>
    <source>
        <strain evidence="5">CGMCC 4.7679</strain>
    </source>
</reference>
<dbReference type="EMBL" id="BNAV01000016">
    <property type="protein sequence ID" value="GHF83464.1"/>
    <property type="molecule type" value="Genomic_DNA"/>
</dbReference>
<name>A0A8H9J1J2_9PSEU</name>
<evidence type="ECO:0000313" key="5">
    <source>
        <dbReference type="EMBL" id="GHF83464.1"/>
    </source>
</evidence>
<dbReference type="PANTHER" id="PTHR42879">
    <property type="entry name" value="3-OXOACYL-(ACYL-CARRIER-PROTEIN) REDUCTASE"/>
    <property type="match status" value="1"/>
</dbReference>
<protein>
    <submittedName>
        <fullName evidence="5">3-hydroxyacyl-CoA dehydrogenase</fullName>
    </submittedName>
</protein>
<dbReference type="Gene3D" id="3.40.50.720">
    <property type="entry name" value="NAD(P)-binding Rossmann-like Domain"/>
    <property type="match status" value="1"/>
</dbReference>
<organism evidence="5 6">
    <name type="scientific">Amycolatopsis bartoniae</name>
    <dbReference type="NCBI Taxonomy" id="941986"/>
    <lineage>
        <taxon>Bacteria</taxon>
        <taxon>Bacillati</taxon>
        <taxon>Actinomycetota</taxon>
        <taxon>Actinomycetes</taxon>
        <taxon>Pseudonocardiales</taxon>
        <taxon>Pseudonocardiaceae</taxon>
        <taxon>Amycolatopsis</taxon>
    </lineage>
</organism>
<comment type="caution">
    <text evidence="5">The sequence shown here is derived from an EMBL/GenBank/DDBJ whole genome shotgun (WGS) entry which is preliminary data.</text>
</comment>
<evidence type="ECO:0000256" key="2">
    <source>
        <dbReference type="ARBA" id="ARBA00023002"/>
    </source>
</evidence>
<keyword evidence="6" id="KW-1185">Reference proteome</keyword>
<dbReference type="RefSeq" id="WP_145935990.1">
    <property type="nucleotide sequence ID" value="NZ_BNAV01000016.1"/>
</dbReference>
<dbReference type="SMART" id="SM00822">
    <property type="entry name" value="PKS_KR"/>
    <property type="match status" value="1"/>
</dbReference>
<dbReference type="Pfam" id="PF00106">
    <property type="entry name" value="adh_short"/>
    <property type="match status" value="1"/>
</dbReference>
<dbReference type="PRINTS" id="PR00080">
    <property type="entry name" value="SDRFAMILY"/>
</dbReference>
<dbReference type="PRINTS" id="PR00081">
    <property type="entry name" value="GDHRDH"/>
</dbReference>
<reference evidence="5" key="2">
    <citation type="submission" date="2020-09" db="EMBL/GenBank/DDBJ databases">
        <authorList>
            <person name="Sun Q."/>
            <person name="Zhou Y."/>
        </authorList>
    </citation>
    <scope>NUCLEOTIDE SEQUENCE</scope>
    <source>
        <strain evidence="5">CGMCC 4.7679</strain>
    </source>
</reference>
<dbReference type="AlphaFoldDB" id="A0A8H9J1J2"/>
<gene>
    <name evidence="5" type="ORF">GCM10017566_66910</name>
</gene>
<feature type="domain" description="Ketoreductase" evidence="4">
    <location>
        <begin position="13"/>
        <end position="192"/>
    </location>
</feature>
<evidence type="ECO:0000256" key="3">
    <source>
        <dbReference type="RuleBase" id="RU000363"/>
    </source>
</evidence>
<dbReference type="PANTHER" id="PTHR42879:SF2">
    <property type="entry name" value="3-OXOACYL-[ACYL-CARRIER-PROTEIN] REDUCTASE FABG"/>
    <property type="match status" value="1"/>
</dbReference>
<keyword evidence="2" id="KW-0560">Oxidoreductase</keyword>
<evidence type="ECO:0000256" key="1">
    <source>
        <dbReference type="ARBA" id="ARBA00006484"/>
    </source>
</evidence>
<dbReference type="FunFam" id="3.40.50.720:FF:000084">
    <property type="entry name" value="Short-chain dehydrogenase reductase"/>
    <property type="match status" value="1"/>
</dbReference>
<evidence type="ECO:0000259" key="4">
    <source>
        <dbReference type="SMART" id="SM00822"/>
    </source>
</evidence>
<dbReference type="PROSITE" id="PS00061">
    <property type="entry name" value="ADH_SHORT"/>
    <property type="match status" value="1"/>
</dbReference>
<dbReference type="CDD" id="cd05233">
    <property type="entry name" value="SDR_c"/>
    <property type="match status" value="1"/>
</dbReference>
<accession>A0A8H9J1J2</accession>
<sequence length="265" mass="27150">MSAPTPVADLSGRCALVVGASRGIGASAATALAARGARVAVSARTAASLHGVADQVRATGAEAHVVAADVTDPDSAQRVLDEVTEGLGPVDVLVYATGQSAVGRFEDLSDDDWRRLYEVNVLGAVRLARAVLPHMRDQGWGRVINVASTAAKYGSKLQSPYNATKHALLGLTRCLALETAGTGITVNAVCPGFVDTEMVQQAVPLWATQLGVPESAVIPGLLSRVPLGRLLQPDEVAQLIGYLASPAAGGMTGQGLTLDGGLILV</sequence>
<dbReference type="OrthoDB" id="9804774at2"/>
<dbReference type="GO" id="GO:0032787">
    <property type="term" value="P:monocarboxylic acid metabolic process"/>
    <property type="evidence" value="ECO:0007669"/>
    <property type="project" value="UniProtKB-ARBA"/>
</dbReference>
<dbReference type="InterPro" id="IPR057326">
    <property type="entry name" value="KR_dom"/>
</dbReference>
<dbReference type="InterPro" id="IPR050259">
    <property type="entry name" value="SDR"/>
</dbReference>
<dbReference type="InterPro" id="IPR002347">
    <property type="entry name" value="SDR_fam"/>
</dbReference>
<dbReference type="InterPro" id="IPR020904">
    <property type="entry name" value="Sc_DH/Rdtase_CS"/>
</dbReference>
<dbReference type="SUPFAM" id="SSF51735">
    <property type="entry name" value="NAD(P)-binding Rossmann-fold domains"/>
    <property type="match status" value="1"/>
</dbReference>
<dbReference type="InterPro" id="IPR036291">
    <property type="entry name" value="NAD(P)-bd_dom_sf"/>
</dbReference>
<proteinExistence type="inferred from homology"/>
<evidence type="ECO:0000313" key="6">
    <source>
        <dbReference type="Proteomes" id="UP000658656"/>
    </source>
</evidence>
<dbReference type="GO" id="GO:0016491">
    <property type="term" value="F:oxidoreductase activity"/>
    <property type="evidence" value="ECO:0007669"/>
    <property type="project" value="UniProtKB-KW"/>
</dbReference>
<dbReference type="Proteomes" id="UP000658656">
    <property type="component" value="Unassembled WGS sequence"/>
</dbReference>